<comment type="caution">
    <text evidence="3">The sequence shown here is derived from an EMBL/GenBank/DDBJ whole genome shotgun (WGS) entry which is preliminary data.</text>
</comment>
<proteinExistence type="predicted"/>
<dbReference type="AlphaFoldDB" id="A0A9D2EE05"/>
<gene>
    <name evidence="3" type="ORF">H9815_06585</name>
</gene>
<evidence type="ECO:0000313" key="3">
    <source>
        <dbReference type="EMBL" id="HIZ35426.1"/>
    </source>
</evidence>
<organism evidence="3 4">
    <name type="scientific">Candidatus Ruania gallistercoris</name>
    <dbReference type="NCBI Taxonomy" id="2838746"/>
    <lineage>
        <taxon>Bacteria</taxon>
        <taxon>Bacillati</taxon>
        <taxon>Actinomycetota</taxon>
        <taxon>Actinomycetes</taxon>
        <taxon>Micrococcales</taxon>
        <taxon>Ruaniaceae</taxon>
        <taxon>Ruania</taxon>
    </lineage>
</organism>
<keyword evidence="2" id="KW-0812">Transmembrane</keyword>
<accession>A0A9D2EE05</accession>
<dbReference type="EMBL" id="DXBY01000109">
    <property type="protein sequence ID" value="HIZ35426.1"/>
    <property type="molecule type" value="Genomic_DNA"/>
</dbReference>
<feature type="transmembrane region" description="Helical" evidence="2">
    <location>
        <begin position="161"/>
        <end position="179"/>
    </location>
</feature>
<feature type="region of interest" description="Disordered" evidence="1">
    <location>
        <begin position="1"/>
        <end position="124"/>
    </location>
</feature>
<reference evidence="3" key="1">
    <citation type="journal article" date="2021" name="PeerJ">
        <title>Extensive microbial diversity within the chicken gut microbiome revealed by metagenomics and culture.</title>
        <authorList>
            <person name="Gilroy R."/>
            <person name="Ravi A."/>
            <person name="Getino M."/>
            <person name="Pursley I."/>
            <person name="Horton D.L."/>
            <person name="Alikhan N.F."/>
            <person name="Baker D."/>
            <person name="Gharbi K."/>
            <person name="Hall N."/>
            <person name="Watson M."/>
            <person name="Adriaenssens E.M."/>
            <person name="Foster-Nyarko E."/>
            <person name="Jarju S."/>
            <person name="Secka A."/>
            <person name="Antonio M."/>
            <person name="Oren A."/>
            <person name="Chaudhuri R.R."/>
            <person name="La Ragione R."/>
            <person name="Hildebrand F."/>
            <person name="Pallen M.J."/>
        </authorList>
    </citation>
    <scope>NUCLEOTIDE SEQUENCE</scope>
    <source>
        <strain evidence="3">ChiGjej4B4-7305</strain>
    </source>
</reference>
<sequence length="196" mass="20570">MAGGSPDEGDARGRREPTDADVEREWERITAGLPDLAQLEAPDETEDSGTDGDPGETHTPGAHPGAPSPSTPEPGAAHPFARRPPSSAEAQVPRLGEVPPGSAGPRDYEVPEDDEDEGYIPPEPPPIGATDPLPTLAWLMALGGPVLTVLLLIFWTTAPGWLYLSAVGASLVGWLVLFWRMPKGRSDSGDDNGAVL</sequence>
<feature type="compositionally biased region" description="Basic and acidic residues" evidence="1">
    <location>
        <begin position="9"/>
        <end position="28"/>
    </location>
</feature>
<evidence type="ECO:0000256" key="2">
    <source>
        <dbReference type="SAM" id="Phobius"/>
    </source>
</evidence>
<protein>
    <recommendedName>
        <fullName evidence="5">DUF308 domain-containing protein</fullName>
    </recommendedName>
</protein>
<feature type="compositionally biased region" description="Acidic residues" evidence="1">
    <location>
        <begin position="41"/>
        <end position="54"/>
    </location>
</feature>
<dbReference type="Proteomes" id="UP000824037">
    <property type="component" value="Unassembled WGS sequence"/>
</dbReference>
<name>A0A9D2EE05_9MICO</name>
<keyword evidence="2" id="KW-1133">Transmembrane helix</keyword>
<evidence type="ECO:0000256" key="1">
    <source>
        <dbReference type="SAM" id="MobiDB-lite"/>
    </source>
</evidence>
<feature type="transmembrane region" description="Helical" evidence="2">
    <location>
        <begin position="136"/>
        <end position="155"/>
    </location>
</feature>
<evidence type="ECO:0000313" key="4">
    <source>
        <dbReference type="Proteomes" id="UP000824037"/>
    </source>
</evidence>
<keyword evidence="2" id="KW-0472">Membrane</keyword>
<reference evidence="3" key="2">
    <citation type="submission" date="2021-04" db="EMBL/GenBank/DDBJ databases">
        <authorList>
            <person name="Gilroy R."/>
        </authorList>
    </citation>
    <scope>NUCLEOTIDE SEQUENCE</scope>
    <source>
        <strain evidence="3">ChiGjej4B4-7305</strain>
    </source>
</reference>
<evidence type="ECO:0008006" key="5">
    <source>
        <dbReference type="Google" id="ProtNLM"/>
    </source>
</evidence>